<dbReference type="PROSITE" id="PS51155">
    <property type="entry name" value="CHIT_BIND_RR_2"/>
    <property type="match status" value="1"/>
</dbReference>
<keyword evidence="3" id="KW-0732">Signal</keyword>
<dbReference type="InterPro" id="IPR000618">
    <property type="entry name" value="Insect_cuticle"/>
</dbReference>
<feature type="chain" id="PRO_5005522143" evidence="3">
    <location>
        <begin position="36"/>
        <end position="152"/>
    </location>
</feature>
<dbReference type="GO" id="GO:0042302">
    <property type="term" value="F:structural constituent of cuticle"/>
    <property type="evidence" value="ECO:0007669"/>
    <property type="project" value="UniProtKB-UniRule"/>
</dbReference>
<dbReference type="GeneID" id="108968991"/>
<protein>
    <submittedName>
        <fullName evidence="4">Cuticle protein 19</fullName>
    </submittedName>
</protein>
<dbReference type="CTD" id="38239"/>
<reference evidence="4" key="1">
    <citation type="submission" date="2015-06" db="EMBL/GenBank/DDBJ databases">
        <authorList>
            <person name="Hoefler B.C."/>
            <person name="Straight P.D."/>
        </authorList>
    </citation>
    <scope>NUCLEOTIDE SEQUENCE</scope>
</reference>
<sequence length="152" mass="17278">MHGGAGNQSTMKMFDFLAILIYLQLSANLLPHSNAQPQQSSTVFTEFSADYKNQHNNDEVKYAYHYYIDHPESMVHLYHREERNGASVTGEYGLLEPNGNVRSVYYMVDANGGFRATVRTRTAASSTRQLIRLEQKQPKEPIQHAQPVAFIN</sequence>
<evidence type="ECO:0000256" key="1">
    <source>
        <dbReference type="ARBA" id="ARBA00022460"/>
    </source>
</evidence>
<dbReference type="InterPro" id="IPR051217">
    <property type="entry name" value="Insect_Cuticle_Struc_Prot"/>
</dbReference>
<dbReference type="OrthoDB" id="6510765at2759"/>
<evidence type="ECO:0000256" key="3">
    <source>
        <dbReference type="SAM" id="SignalP"/>
    </source>
</evidence>
<keyword evidence="1 2" id="KW-0193">Cuticle</keyword>
<dbReference type="Pfam" id="PF00379">
    <property type="entry name" value="Chitin_bind_4"/>
    <property type="match status" value="1"/>
</dbReference>
<feature type="signal peptide" evidence="3">
    <location>
        <begin position="1"/>
        <end position="35"/>
    </location>
</feature>
<name>A0A0K8VIY3_BACLA</name>
<dbReference type="GO" id="GO:0031012">
    <property type="term" value="C:extracellular matrix"/>
    <property type="evidence" value="ECO:0007669"/>
    <property type="project" value="TreeGrafter"/>
</dbReference>
<dbReference type="PANTHER" id="PTHR12236">
    <property type="entry name" value="STRUCTURAL CONTITUENT OF CUTICLE"/>
    <property type="match status" value="1"/>
</dbReference>
<dbReference type="GO" id="GO:0005615">
    <property type="term" value="C:extracellular space"/>
    <property type="evidence" value="ECO:0007669"/>
    <property type="project" value="TreeGrafter"/>
</dbReference>
<dbReference type="EMBL" id="GDHF01013463">
    <property type="protein sequence ID" value="JAI38851.1"/>
    <property type="molecule type" value="Transcribed_RNA"/>
</dbReference>
<dbReference type="PANTHER" id="PTHR12236:SF86">
    <property type="entry name" value="CCP84AC-RELATED"/>
    <property type="match status" value="1"/>
</dbReference>
<dbReference type="AlphaFoldDB" id="A0A0K8VIY3"/>
<evidence type="ECO:0000313" key="4">
    <source>
        <dbReference type="EMBL" id="JAI38851.1"/>
    </source>
</evidence>
<organism evidence="4">
    <name type="scientific">Bactrocera latifrons</name>
    <name type="common">Malaysian fruit fly</name>
    <name type="synonym">Chaetodacus latifrons</name>
    <dbReference type="NCBI Taxonomy" id="174628"/>
    <lineage>
        <taxon>Eukaryota</taxon>
        <taxon>Metazoa</taxon>
        <taxon>Ecdysozoa</taxon>
        <taxon>Arthropoda</taxon>
        <taxon>Hexapoda</taxon>
        <taxon>Insecta</taxon>
        <taxon>Pterygota</taxon>
        <taxon>Neoptera</taxon>
        <taxon>Endopterygota</taxon>
        <taxon>Diptera</taxon>
        <taxon>Brachycera</taxon>
        <taxon>Muscomorpha</taxon>
        <taxon>Tephritoidea</taxon>
        <taxon>Tephritidae</taxon>
        <taxon>Bactrocera</taxon>
        <taxon>Bactrocera</taxon>
    </lineage>
</organism>
<accession>A0A0K8VIY3</accession>
<evidence type="ECO:0000256" key="2">
    <source>
        <dbReference type="PROSITE-ProRule" id="PRU00497"/>
    </source>
</evidence>
<gene>
    <name evidence="4" type="primary">CU19_0</name>
    <name evidence="4" type="ORF">c0_g1_i1</name>
</gene>
<proteinExistence type="predicted"/>